<dbReference type="EMBL" id="FNNB01000003">
    <property type="protein sequence ID" value="SDW79057.1"/>
    <property type="molecule type" value="Genomic_DNA"/>
</dbReference>
<dbReference type="GeneID" id="94021359"/>
<dbReference type="STRING" id="60137.SAMN04488041_103240"/>
<organism evidence="9 10">
    <name type="scientific">Sulfitobacter pontiacus</name>
    <dbReference type="NCBI Taxonomy" id="60137"/>
    <lineage>
        <taxon>Bacteria</taxon>
        <taxon>Pseudomonadati</taxon>
        <taxon>Pseudomonadota</taxon>
        <taxon>Alphaproteobacteria</taxon>
        <taxon>Rhodobacterales</taxon>
        <taxon>Roseobacteraceae</taxon>
        <taxon>Sulfitobacter</taxon>
    </lineage>
</organism>
<dbReference type="CDD" id="cd00609">
    <property type="entry name" value="AAT_like"/>
    <property type="match status" value="1"/>
</dbReference>
<evidence type="ECO:0000256" key="4">
    <source>
        <dbReference type="ARBA" id="ARBA00022576"/>
    </source>
</evidence>
<gene>
    <name evidence="9" type="ORF">SAMN04488041_103240</name>
</gene>
<dbReference type="Gene3D" id="3.90.1150.10">
    <property type="entry name" value="Aspartate Aminotransferase, domain 1"/>
    <property type="match status" value="1"/>
</dbReference>
<dbReference type="Gene3D" id="3.40.640.10">
    <property type="entry name" value="Type I PLP-dependent aspartate aminotransferase-like (Major domain)"/>
    <property type="match status" value="1"/>
</dbReference>
<dbReference type="InterPro" id="IPR004839">
    <property type="entry name" value="Aminotransferase_I/II_large"/>
</dbReference>
<dbReference type="InterPro" id="IPR015422">
    <property type="entry name" value="PyrdxlP-dep_Trfase_small"/>
</dbReference>
<evidence type="ECO:0000313" key="9">
    <source>
        <dbReference type="EMBL" id="SDW79057.1"/>
    </source>
</evidence>
<evidence type="ECO:0000256" key="6">
    <source>
        <dbReference type="ARBA" id="ARBA00022898"/>
    </source>
</evidence>
<feature type="domain" description="Aminotransferase class I/classII large" evidence="8">
    <location>
        <begin position="27"/>
        <end position="386"/>
    </location>
</feature>
<name>A0A1H2WEU9_9RHOB</name>
<accession>A0A1H2WEU9</accession>
<comment type="cofactor">
    <cofactor evidence="1">
        <name>pyridoxal 5'-phosphate</name>
        <dbReference type="ChEBI" id="CHEBI:597326"/>
    </cofactor>
</comment>
<comment type="subunit">
    <text evidence="3">Homodimer.</text>
</comment>
<dbReference type="Pfam" id="PF00155">
    <property type="entry name" value="Aminotran_1_2"/>
    <property type="match status" value="1"/>
</dbReference>
<keyword evidence="6" id="KW-0663">Pyridoxal phosphate</keyword>
<keyword evidence="5 9" id="KW-0808">Transferase</keyword>
<dbReference type="NCBIfam" id="NF006719">
    <property type="entry name" value="PRK09257.1"/>
    <property type="match status" value="1"/>
</dbReference>
<dbReference type="RefSeq" id="WP_074635413.1">
    <property type="nucleotide sequence ID" value="NZ_CP160849.1"/>
</dbReference>
<evidence type="ECO:0000259" key="8">
    <source>
        <dbReference type="Pfam" id="PF00155"/>
    </source>
</evidence>
<dbReference type="GO" id="GO:0030170">
    <property type="term" value="F:pyridoxal phosphate binding"/>
    <property type="evidence" value="ECO:0007669"/>
    <property type="project" value="InterPro"/>
</dbReference>
<keyword evidence="7" id="KW-0175">Coiled coil</keyword>
<dbReference type="InterPro" id="IPR015421">
    <property type="entry name" value="PyrdxlP-dep_Trfase_major"/>
</dbReference>
<evidence type="ECO:0000256" key="2">
    <source>
        <dbReference type="ARBA" id="ARBA00007441"/>
    </source>
</evidence>
<comment type="similarity">
    <text evidence="2">Belongs to the class-I pyridoxal-phosphate-dependent aminotransferase family.</text>
</comment>
<evidence type="ECO:0000256" key="7">
    <source>
        <dbReference type="SAM" id="Coils"/>
    </source>
</evidence>
<dbReference type="GO" id="GO:0004069">
    <property type="term" value="F:L-aspartate:2-oxoglutarate aminotransferase activity"/>
    <property type="evidence" value="ECO:0007669"/>
    <property type="project" value="TreeGrafter"/>
</dbReference>
<dbReference type="PANTHER" id="PTHR11879">
    <property type="entry name" value="ASPARTATE AMINOTRANSFERASE"/>
    <property type="match status" value="1"/>
</dbReference>
<feature type="coiled-coil region" evidence="7">
    <location>
        <begin position="298"/>
        <end position="325"/>
    </location>
</feature>
<keyword evidence="4 9" id="KW-0032">Aminotransferase</keyword>
<dbReference type="GO" id="GO:0033585">
    <property type="term" value="P:L-phenylalanine biosynthetic process from chorismate via phenylpyruvate"/>
    <property type="evidence" value="ECO:0007669"/>
    <property type="project" value="TreeGrafter"/>
</dbReference>
<dbReference type="Proteomes" id="UP000183076">
    <property type="component" value="Unassembled WGS sequence"/>
</dbReference>
<dbReference type="SUPFAM" id="SSF53383">
    <property type="entry name" value="PLP-dependent transferases"/>
    <property type="match status" value="1"/>
</dbReference>
<dbReference type="PANTHER" id="PTHR11879:SF22">
    <property type="entry name" value="ASPARTATE AMINOTRANSFERASE, MITOCHONDRIAL"/>
    <property type="match status" value="1"/>
</dbReference>
<dbReference type="InterPro" id="IPR015424">
    <property type="entry name" value="PyrdxlP-dep_Trfase"/>
</dbReference>
<dbReference type="GO" id="GO:0004838">
    <property type="term" value="F:L-tyrosine-2-oxoglutarate transaminase activity"/>
    <property type="evidence" value="ECO:0007669"/>
    <property type="project" value="TreeGrafter"/>
</dbReference>
<dbReference type="GO" id="GO:0042802">
    <property type="term" value="F:identical protein binding"/>
    <property type="evidence" value="ECO:0007669"/>
    <property type="project" value="TreeGrafter"/>
</dbReference>
<evidence type="ECO:0000256" key="5">
    <source>
        <dbReference type="ARBA" id="ARBA00022679"/>
    </source>
</evidence>
<dbReference type="AlphaFoldDB" id="A0A1H2WEU9"/>
<protein>
    <submittedName>
        <fullName evidence="9">Aspartate aminotransferase</fullName>
    </submittedName>
</protein>
<dbReference type="GO" id="GO:0005829">
    <property type="term" value="C:cytosol"/>
    <property type="evidence" value="ECO:0007669"/>
    <property type="project" value="TreeGrafter"/>
</dbReference>
<reference evidence="10" key="1">
    <citation type="submission" date="2016-10" db="EMBL/GenBank/DDBJ databases">
        <authorList>
            <person name="Varghese N."/>
            <person name="Submissions S."/>
        </authorList>
    </citation>
    <scope>NUCLEOTIDE SEQUENCE [LARGE SCALE GENOMIC DNA]</scope>
    <source>
        <strain evidence="10">DSM 10014</strain>
    </source>
</reference>
<evidence type="ECO:0000256" key="3">
    <source>
        <dbReference type="ARBA" id="ARBA00011738"/>
    </source>
</evidence>
<sequence length="392" mass="41840">MLDALAALPEDPIWGLTSAFRADPRSHKIDMVIGVYRDDNGATPNMKAVRMAERALAQDSAPKTYRALAGNAVFNAGMARLVLGDAPARIARSHVIQTVGGTGALRVLGDMLASLRPDTTVWSTDPGYVNHRPIFEGAGLTLQLYRWQAKGDALDLDRVLADLAAAKPGDVVLLHGCCHNPTGIDPDADMWHALAGFCAARGLIPLIDIAYQGFGRGLDADAAGLRVMVDAVPVAMVAASGSKNMGLYCERIGAAMVLGPDAASIAHVGRHLETLTRANYSMPPEHGAAVACHVFDTRAIWEEELNSMRARVQSLRQQLADALAAIDAAPAFQALRHHQGMFSLLPLAPDQMERLRRDHAIYGTATGRINIAGLRSTQVEQVAAALRDVSQA</sequence>
<dbReference type="PRINTS" id="PR00799">
    <property type="entry name" value="TRANSAMINASE"/>
</dbReference>
<proteinExistence type="inferred from homology"/>
<evidence type="ECO:0000256" key="1">
    <source>
        <dbReference type="ARBA" id="ARBA00001933"/>
    </source>
</evidence>
<evidence type="ECO:0000313" key="10">
    <source>
        <dbReference type="Proteomes" id="UP000183076"/>
    </source>
</evidence>
<dbReference type="InterPro" id="IPR000796">
    <property type="entry name" value="Asp_trans"/>
</dbReference>